<feature type="region of interest" description="Disordered" evidence="1">
    <location>
        <begin position="34"/>
        <end position="53"/>
    </location>
</feature>
<reference evidence="2 3" key="1">
    <citation type="journal article" date="2015" name="PLoS ONE">
        <title>Rice-Infecting Pseudomonas Genomes Are Highly Accessorized and Harbor Multiple Putative Virulence Mechanisms to Cause Sheath Brown Rot.</title>
        <authorList>
            <person name="Quibod I.L."/>
            <person name="Grande G."/>
            <person name="Oreiro E.G."/>
            <person name="Borja F.N."/>
            <person name="Dossa G.S."/>
            <person name="Mauleon R."/>
            <person name="Cruz C.V."/>
            <person name="Oliva R."/>
        </authorList>
    </citation>
    <scope>NUCLEOTIDE SEQUENCE [LARGE SCALE GENOMIC DNA]</scope>
    <source>
        <strain evidence="2 3">IRRI 6609</strain>
    </source>
</reference>
<evidence type="ECO:0000256" key="1">
    <source>
        <dbReference type="SAM" id="MobiDB-lite"/>
    </source>
</evidence>
<proteinExistence type="predicted"/>
<feature type="compositionally biased region" description="Basic residues" evidence="1">
    <location>
        <begin position="41"/>
        <end position="53"/>
    </location>
</feature>
<gene>
    <name evidence="2" type="ORF">PF66_00406</name>
</gene>
<dbReference type="Proteomes" id="UP000037931">
    <property type="component" value="Unassembled WGS sequence"/>
</dbReference>
<dbReference type="AlphaFoldDB" id="A0A0N0VKR6"/>
<dbReference type="PATRIC" id="fig|50340.43.peg.2416"/>
<comment type="caution">
    <text evidence="2">The sequence shown here is derived from an EMBL/GenBank/DDBJ whole genome shotgun (WGS) entry which is preliminary data.</text>
</comment>
<dbReference type="EMBL" id="JSYZ01000002">
    <property type="protein sequence ID" value="KPA92668.1"/>
    <property type="molecule type" value="Genomic_DNA"/>
</dbReference>
<organism evidence="2 3">
    <name type="scientific">Pseudomonas asplenii</name>
    <dbReference type="NCBI Taxonomy" id="53407"/>
    <lineage>
        <taxon>Bacteria</taxon>
        <taxon>Pseudomonadati</taxon>
        <taxon>Pseudomonadota</taxon>
        <taxon>Gammaproteobacteria</taxon>
        <taxon>Pseudomonadales</taxon>
        <taxon>Pseudomonadaceae</taxon>
        <taxon>Pseudomonas</taxon>
    </lineage>
</organism>
<protein>
    <submittedName>
        <fullName evidence="2">Uncharacterized protein</fullName>
    </submittedName>
</protein>
<accession>A0A0N0VKR6</accession>
<dbReference type="RefSeq" id="WP_192842680.1">
    <property type="nucleotide sequence ID" value="NZ_JAQMZR010000002.1"/>
</dbReference>
<name>A0A0N0VKR6_9PSED</name>
<sequence length="53" mass="6255">MSQDDKLIDLNAERAKRVHDLNEKRLNEVRQAFEQAMPLGKGRKKPKNKPKKR</sequence>
<evidence type="ECO:0000313" key="2">
    <source>
        <dbReference type="EMBL" id="KPA92668.1"/>
    </source>
</evidence>
<keyword evidence="3" id="KW-1185">Reference proteome</keyword>
<evidence type="ECO:0000313" key="3">
    <source>
        <dbReference type="Proteomes" id="UP000037931"/>
    </source>
</evidence>